<feature type="region of interest" description="Disordered" evidence="1">
    <location>
        <begin position="1"/>
        <end position="74"/>
    </location>
</feature>
<feature type="compositionally biased region" description="Low complexity" evidence="1">
    <location>
        <begin position="29"/>
        <end position="43"/>
    </location>
</feature>
<gene>
    <name evidence="2" type="ORF">UFOPK3564_02059</name>
</gene>
<sequence length="74" mass="7751">MGAAPVVVPGPATGRLGGPQPAGVPAGRRAGVSTTSAGSGSRVMDQWSTRRRGESVTTRPRRFLRPLAPIPYRR</sequence>
<dbReference type="AlphaFoldDB" id="A0A6J7I3A2"/>
<dbReference type="EMBL" id="CAFBMK010000127">
    <property type="protein sequence ID" value="CAB4925124.1"/>
    <property type="molecule type" value="Genomic_DNA"/>
</dbReference>
<name>A0A6J7I3A2_9ZZZZ</name>
<proteinExistence type="predicted"/>
<evidence type="ECO:0000256" key="1">
    <source>
        <dbReference type="SAM" id="MobiDB-lite"/>
    </source>
</evidence>
<reference evidence="2" key="1">
    <citation type="submission" date="2020-05" db="EMBL/GenBank/DDBJ databases">
        <authorList>
            <person name="Chiriac C."/>
            <person name="Salcher M."/>
            <person name="Ghai R."/>
            <person name="Kavagutti S V."/>
        </authorList>
    </citation>
    <scope>NUCLEOTIDE SEQUENCE</scope>
</reference>
<evidence type="ECO:0000313" key="2">
    <source>
        <dbReference type="EMBL" id="CAB4925124.1"/>
    </source>
</evidence>
<accession>A0A6J7I3A2</accession>
<organism evidence="2">
    <name type="scientific">freshwater metagenome</name>
    <dbReference type="NCBI Taxonomy" id="449393"/>
    <lineage>
        <taxon>unclassified sequences</taxon>
        <taxon>metagenomes</taxon>
        <taxon>ecological metagenomes</taxon>
    </lineage>
</organism>
<protein>
    <submittedName>
        <fullName evidence="2">Unannotated protein</fullName>
    </submittedName>
</protein>